<evidence type="ECO:0000256" key="1">
    <source>
        <dbReference type="ARBA" id="ARBA00005336"/>
    </source>
</evidence>
<dbReference type="InterPro" id="IPR019800">
    <property type="entry name" value="Glyco_hydro_3_AS"/>
</dbReference>
<dbReference type="InterPro" id="IPR051915">
    <property type="entry name" value="Cellulose_Degrad_GH3"/>
</dbReference>
<dbReference type="EMBL" id="DSGT01000009">
    <property type="protein sequence ID" value="HEW53098.1"/>
    <property type="molecule type" value="Genomic_DNA"/>
</dbReference>
<proteinExistence type="inferred from homology"/>
<dbReference type="GO" id="GO:0009251">
    <property type="term" value="P:glucan catabolic process"/>
    <property type="evidence" value="ECO:0007669"/>
    <property type="project" value="TreeGrafter"/>
</dbReference>
<evidence type="ECO:0000313" key="4">
    <source>
        <dbReference type="EMBL" id="HEW53098.1"/>
    </source>
</evidence>
<dbReference type="Gene3D" id="3.20.20.300">
    <property type="entry name" value="Glycoside hydrolase, family 3, N-terminal domain"/>
    <property type="match status" value="1"/>
</dbReference>
<dbReference type="SUPFAM" id="SSF52279">
    <property type="entry name" value="Beta-D-glucan exohydrolase, C-terminal domain"/>
    <property type="match status" value="1"/>
</dbReference>
<dbReference type="Pfam" id="PF14310">
    <property type="entry name" value="Fn3-like"/>
    <property type="match status" value="1"/>
</dbReference>
<dbReference type="Gene3D" id="3.40.50.1700">
    <property type="entry name" value="Glycoside hydrolase family 3 C-terminal domain"/>
    <property type="match status" value="1"/>
</dbReference>
<dbReference type="InterPro" id="IPR026891">
    <property type="entry name" value="Fn3-like"/>
</dbReference>
<dbReference type="Pfam" id="PF01915">
    <property type="entry name" value="Glyco_hydro_3_C"/>
    <property type="match status" value="1"/>
</dbReference>
<organism evidence="4">
    <name type="scientific">Ignisphaera aggregans</name>
    <dbReference type="NCBI Taxonomy" id="334771"/>
    <lineage>
        <taxon>Archaea</taxon>
        <taxon>Thermoproteota</taxon>
        <taxon>Thermoprotei</taxon>
        <taxon>Desulfurococcales</taxon>
        <taxon>Desulfurococcaceae</taxon>
        <taxon>Ignisphaera</taxon>
    </lineage>
</organism>
<evidence type="ECO:0000256" key="2">
    <source>
        <dbReference type="ARBA" id="ARBA00022801"/>
    </source>
</evidence>
<dbReference type="SUPFAM" id="SSF51445">
    <property type="entry name" value="(Trans)glycosidases"/>
    <property type="match status" value="1"/>
</dbReference>
<dbReference type="Gene3D" id="2.60.40.10">
    <property type="entry name" value="Immunoglobulins"/>
    <property type="match status" value="1"/>
</dbReference>
<dbReference type="InterPro" id="IPR036962">
    <property type="entry name" value="Glyco_hydro_3_N_sf"/>
</dbReference>
<dbReference type="SMART" id="SM01217">
    <property type="entry name" value="Fn3_like"/>
    <property type="match status" value="1"/>
</dbReference>
<comment type="similarity">
    <text evidence="1">Belongs to the glycosyl hydrolase 3 family.</text>
</comment>
<protein>
    <submittedName>
        <fullName evidence="4">Beta-glucosidase</fullName>
    </submittedName>
</protein>
<dbReference type="InterPro" id="IPR036881">
    <property type="entry name" value="Glyco_hydro_3_C_sf"/>
</dbReference>
<dbReference type="PROSITE" id="PS00775">
    <property type="entry name" value="GLYCOSYL_HYDROL_F3"/>
    <property type="match status" value="1"/>
</dbReference>
<dbReference type="AlphaFoldDB" id="A0A7C2ZPA5"/>
<comment type="caution">
    <text evidence="4">The sequence shown here is derived from an EMBL/GenBank/DDBJ whole genome shotgun (WGS) entry which is preliminary data.</text>
</comment>
<accession>A0A7C2ZPA5</accession>
<dbReference type="Pfam" id="PF00933">
    <property type="entry name" value="Glyco_hydro_3"/>
    <property type="match status" value="1"/>
</dbReference>
<sequence>MSIEEKVAQLLSVPVEKLLENGDFSEAKAEKIIKHGIGQITRVAGSKLGLKPKLAARIVNKIQRFLLEKTRLGIPAIVHEECLSGLMAPTASAFPIPLALASTWDPDIVRRVAEAIRSQALAVGARQCLSPVLDLCRDPRWGRCEETFGEDPYLTAAIGVAYIEGVQGREGAVMLMATAKHFAAHGIPEGGRNTAPVNIGVRELRYTHLYPFEAAVKIAKVKAVMPAYHEIDGVPCHANAELLTQVLRLEWGFDGIVVSDYGGVRRLHSIHKVARSPREASILALSAGVDIELPDADCFPELVNAVNSGEIPETLIDKAVERVIYIKYALGLFNNPFVDEEAAPESLDGPLFRGLAREAARESIILLKNDGVLPLPKKLKSIAVIGSLASDPLAMLGDYHYATHMKIPQPDIHVVTVLEGIENKVGPSTNVLYAEGYGLRADNAKFLDEARRVASQADVVLVVVGDRSCIFDTVRCSSGEGVDSSSVSVDENQAELVKTLSSLGKPMVLIVLAGRPMSIENIQDYVNAVIWCWKLGMEGGNALADILFGDYSPSGRLPVSLPSRVGHIPVYYARKPSSFGDYIEGSSKPLYPFGYGLSYTKFSYRNLAVEPRRVPVDGRIKVSVEVENTGMYRGAEVVQLYISRSYSETTLPAIELKAFKKIVLDPGERRRISFVIPTELLAYYGKDLKLVITPGDYKAMIGKSAGDIVLEEVFSVIGTRREVLDRRTFFAEIFVE</sequence>
<dbReference type="FunFam" id="2.60.40.10:FF:000495">
    <property type="entry name" value="Periplasmic beta-glucosidase"/>
    <property type="match status" value="1"/>
</dbReference>
<feature type="domain" description="Fibronectin type III-like" evidence="3">
    <location>
        <begin position="636"/>
        <end position="705"/>
    </location>
</feature>
<dbReference type="InterPro" id="IPR013783">
    <property type="entry name" value="Ig-like_fold"/>
</dbReference>
<dbReference type="InterPro" id="IPR002772">
    <property type="entry name" value="Glyco_hydro_3_C"/>
</dbReference>
<evidence type="ECO:0000259" key="3">
    <source>
        <dbReference type="SMART" id="SM01217"/>
    </source>
</evidence>
<dbReference type="PANTHER" id="PTHR30620">
    <property type="entry name" value="PERIPLASMIC BETA-GLUCOSIDASE-RELATED"/>
    <property type="match status" value="1"/>
</dbReference>
<name>A0A7C2ZPA5_9CREN</name>
<dbReference type="PRINTS" id="PR00133">
    <property type="entry name" value="GLHYDRLASE3"/>
</dbReference>
<keyword evidence="2" id="KW-0378">Hydrolase</keyword>
<reference evidence="4" key="1">
    <citation type="journal article" date="2020" name="mSystems">
        <title>Genome- and Community-Level Interaction Insights into Carbon Utilization and Element Cycling Functions of Hydrothermarchaeota in Hydrothermal Sediment.</title>
        <authorList>
            <person name="Zhou Z."/>
            <person name="Liu Y."/>
            <person name="Xu W."/>
            <person name="Pan J."/>
            <person name="Luo Z.H."/>
            <person name="Li M."/>
        </authorList>
    </citation>
    <scope>NUCLEOTIDE SEQUENCE [LARGE SCALE GENOMIC DNA]</scope>
    <source>
        <strain evidence="4">SpSt-16</strain>
    </source>
</reference>
<dbReference type="GO" id="GO:0008422">
    <property type="term" value="F:beta-glucosidase activity"/>
    <property type="evidence" value="ECO:0007669"/>
    <property type="project" value="TreeGrafter"/>
</dbReference>
<gene>
    <name evidence="4" type="ORF">ENO77_02870</name>
</gene>
<dbReference type="InterPro" id="IPR001764">
    <property type="entry name" value="Glyco_hydro_3_N"/>
</dbReference>
<dbReference type="PANTHER" id="PTHR30620:SF123">
    <property type="entry name" value="BETA-XYLOSIDASE"/>
    <property type="match status" value="1"/>
</dbReference>
<dbReference type="InterPro" id="IPR017853">
    <property type="entry name" value="GH"/>
</dbReference>